<feature type="compositionally biased region" description="Basic and acidic residues" evidence="1">
    <location>
        <begin position="277"/>
        <end position="290"/>
    </location>
</feature>
<dbReference type="EMBL" id="JANEYF010004189">
    <property type="protein sequence ID" value="KAJ8931939.1"/>
    <property type="molecule type" value="Genomic_DNA"/>
</dbReference>
<sequence length="394" mass="45272">MPKVTVESIPENWGLGRSDSGWMNSEVFFEYVSNHFIHFLKSENITRPVILFVDGHRSHLTQEVSKLCDENGVILISLFPNTTHIMQPADVSVFKPLKAGWKSSVRNWKFENFAKEVTRFTFGSILKAVFDEYATVKTIQNGFRKCGLYPFDKNNVDYSKCIPNRKTEIPNGTDQTSGFPEKVLAIIESKIGMELGEFKNTYTRKENWSGKVESTNLYKVWLSIKNDCTITPQQQSQIETVHVTAEVSDNISNNLVGEGDLAETGGNQRENGNLEGSPKRQVEKDEDRENSLTSTERIVHVSPVPRVRPSTSWATPENASITFYDKRESEGFKVPTPFKKYFRKLPKQKHQHENEPSSQLWYQVVYTENIIMTKCKRRLHQKQRRRKKIGKNVG</sequence>
<organism evidence="3 4">
    <name type="scientific">Rhamnusium bicolor</name>
    <dbReference type="NCBI Taxonomy" id="1586634"/>
    <lineage>
        <taxon>Eukaryota</taxon>
        <taxon>Metazoa</taxon>
        <taxon>Ecdysozoa</taxon>
        <taxon>Arthropoda</taxon>
        <taxon>Hexapoda</taxon>
        <taxon>Insecta</taxon>
        <taxon>Pterygota</taxon>
        <taxon>Neoptera</taxon>
        <taxon>Endopterygota</taxon>
        <taxon>Coleoptera</taxon>
        <taxon>Polyphaga</taxon>
        <taxon>Cucujiformia</taxon>
        <taxon>Chrysomeloidea</taxon>
        <taxon>Cerambycidae</taxon>
        <taxon>Lepturinae</taxon>
        <taxon>Rhagiini</taxon>
        <taxon>Rhamnusium</taxon>
    </lineage>
</organism>
<reference evidence="3" key="1">
    <citation type="journal article" date="2023" name="Insect Mol. Biol.">
        <title>Genome sequencing provides insights into the evolution of gene families encoding plant cell wall-degrading enzymes in longhorned beetles.</title>
        <authorList>
            <person name="Shin N.R."/>
            <person name="Okamura Y."/>
            <person name="Kirsch R."/>
            <person name="Pauchet Y."/>
        </authorList>
    </citation>
    <scope>NUCLEOTIDE SEQUENCE</scope>
    <source>
        <strain evidence="3">RBIC_L_NR</strain>
    </source>
</reference>
<gene>
    <name evidence="3" type="ORF">NQ314_015101</name>
</gene>
<keyword evidence="4" id="KW-1185">Reference proteome</keyword>
<dbReference type="InterPro" id="IPR004875">
    <property type="entry name" value="DDE_SF_endonuclease_dom"/>
</dbReference>
<dbReference type="PANTHER" id="PTHR19303:SF74">
    <property type="entry name" value="POGO TRANSPOSABLE ELEMENT WITH KRAB DOMAIN"/>
    <property type="match status" value="1"/>
</dbReference>
<dbReference type="GO" id="GO:0003677">
    <property type="term" value="F:DNA binding"/>
    <property type="evidence" value="ECO:0007669"/>
    <property type="project" value="TreeGrafter"/>
</dbReference>
<protein>
    <recommendedName>
        <fullName evidence="2">DDE-1 domain-containing protein</fullName>
    </recommendedName>
</protein>
<dbReference type="GO" id="GO:0005634">
    <property type="term" value="C:nucleus"/>
    <property type="evidence" value="ECO:0007669"/>
    <property type="project" value="TreeGrafter"/>
</dbReference>
<evidence type="ECO:0000259" key="2">
    <source>
        <dbReference type="Pfam" id="PF03184"/>
    </source>
</evidence>
<feature type="region of interest" description="Disordered" evidence="1">
    <location>
        <begin position="255"/>
        <end position="293"/>
    </location>
</feature>
<evidence type="ECO:0000313" key="3">
    <source>
        <dbReference type="EMBL" id="KAJ8931939.1"/>
    </source>
</evidence>
<dbReference type="InterPro" id="IPR050863">
    <property type="entry name" value="CenT-Element_Derived"/>
</dbReference>
<dbReference type="Pfam" id="PF03184">
    <property type="entry name" value="DDE_1"/>
    <property type="match status" value="1"/>
</dbReference>
<feature type="domain" description="DDE-1" evidence="2">
    <location>
        <begin position="10"/>
        <end position="113"/>
    </location>
</feature>
<evidence type="ECO:0000256" key="1">
    <source>
        <dbReference type="SAM" id="MobiDB-lite"/>
    </source>
</evidence>
<accession>A0AAV8WZH9</accession>
<dbReference type="Gene3D" id="3.30.420.10">
    <property type="entry name" value="Ribonuclease H-like superfamily/Ribonuclease H"/>
    <property type="match status" value="1"/>
</dbReference>
<name>A0AAV8WZH9_9CUCU</name>
<comment type="caution">
    <text evidence="3">The sequence shown here is derived from an EMBL/GenBank/DDBJ whole genome shotgun (WGS) entry which is preliminary data.</text>
</comment>
<dbReference type="InterPro" id="IPR036397">
    <property type="entry name" value="RNaseH_sf"/>
</dbReference>
<dbReference type="Proteomes" id="UP001162156">
    <property type="component" value="Unassembled WGS sequence"/>
</dbReference>
<proteinExistence type="predicted"/>
<evidence type="ECO:0000313" key="4">
    <source>
        <dbReference type="Proteomes" id="UP001162156"/>
    </source>
</evidence>
<dbReference type="AlphaFoldDB" id="A0AAV8WZH9"/>
<dbReference type="PANTHER" id="PTHR19303">
    <property type="entry name" value="TRANSPOSON"/>
    <property type="match status" value="1"/>
</dbReference>